<reference evidence="4 5" key="1">
    <citation type="journal article" date="2015" name="Microbiome">
        <title>Genomic resolution of linkages in carbon, nitrogen, and sulfur cycling among widespread estuary sediment bacteria.</title>
        <authorList>
            <person name="Baker B.J."/>
            <person name="Lazar C.S."/>
            <person name="Teske A.P."/>
            <person name="Dick G.J."/>
        </authorList>
    </citation>
    <scope>NUCLEOTIDE SEQUENCE [LARGE SCALE GENOMIC DNA]</scope>
    <source>
        <strain evidence="4">SM23_40</strain>
    </source>
</reference>
<dbReference type="InterPro" id="IPR007742">
    <property type="entry name" value="NosD_dom"/>
</dbReference>
<name>A0A0S8GA95_UNCT6</name>
<dbReference type="SUPFAM" id="SSF51126">
    <property type="entry name" value="Pectin lyase-like"/>
    <property type="match status" value="2"/>
</dbReference>
<dbReference type="EMBL" id="LJUI01000031">
    <property type="protein sequence ID" value="KPK69673.1"/>
    <property type="molecule type" value="Genomic_DNA"/>
</dbReference>
<dbReference type="InterPro" id="IPR006626">
    <property type="entry name" value="PbH1"/>
</dbReference>
<dbReference type="AlphaFoldDB" id="A0A0S8GA95"/>
<sequence>MRCAWHVVAAFLGVISLVSVAPATVIHVPQEYPTIQAGVDAAVDGDTVLVADGTYVGYGNRDIDPGGKAIVVMSKNGAEATIVDCQGTSSDPHRGFLFHCGEDSSTVVRGFTVRNGWAHCGAGMDCYYSSPTIVGNVITGNTTPLCLWYEGGGIYCIESSAIIVGNTITENAAGFGGGVAFSYLSPTIVDNTIADNTAACGGGGVYCFRASGTVARNEIRGNTGGWDGGGLYCDYESSVVIEGNTIVGNVSPRGGGIYCGQCSPVIVYNSLTGNEAVEYGGGICVWSSSPTIEGNAFKGNAAQRGGGIDCLYSFAAIIGNTVIENSADYGGGISCWESTPTIDSNRLARNIAVWDGGGIFCHQSPAIIVRNSILENETDYGGGIFCWDSSPSIRGNTVALNIATSGAGICCWGSSSPAIYGNTVSQNTGILGGGISCWSSSSAVVVNSILWADSASTGPEIYVEEGSSMTVAYSDVCGGWPGQGNVDADPAFVLAESQDYRLLWESPCIDAGYPDSLDPDGTRSDMGAHYFDQDDYLTLYLTPDVLELAPGGELGVTYTVINRWAQPEPFWVLTEAVLPNGDTLNVMGPDSYTLPADLTVQRYLTHRIPPGAAPGVYGYRSRIGVPPSTLYDKDSFEFWVVEP</sequence>
<dbReference type="Pfam" id="PF05048">
    <property type="entry name" value="NosD"/>
    <property type="match status" value="1"/>
</dbReference>
<evidence type="ECO:0000259" key="3">
    <source>
        <dbReference type="Pfam" id="PF13229"/>
    </source>
</evidence>
<dbReference type="PANTHER" id="PTHR11319">
    <property type="entry name" value="G PROTEIN-COUPLED RECEPTOR-RELATED"/>
    <property type="match status" value="1"/>
</dbReference>
<keyword evidence="1" id="KW-0732">Signal</keyword>
<comment type="caution">
    <text evidence="4">The sequence shown here is derived from an EMBL/GenBank/DDBJ whole genome shotgun (WGS) entry which is preliminary data.</text>
</comment>
<feature type="domain" description="Right handed beta helix" evidence="3">
    <location>
        <begin position="152"/>
        <end position="297"/>
    </location>
</feature>
<feature type="domain" description="Periplasmic copper-binding protein NosD beta helix" evidence="2">
    <location>
        <begin position="307"/>
        <end position="443"/>
    </location>
</feature>
<dbReference type="SMART" id="SM00710">
    <property type="entry name" value="PbH1"/>
    <property type="match status" value="8"/>
</dbReference>
<dbReference type="Proteomes" id="UP000051717">
    <property type="component" value="Unassembled WGS sequence"/>
</dbReference>
<dbReference type="InterPro" id="IPR012334">
    <property type="entry name" value="Pectin_lyas_fold"/>
</dbReference>
<evidence type="ECO:0000256" key="1">
    <source>
        <dbReference type="SAM" id="SignalP"/>
    </source>
</evidence>
<dbReference type="InterPro" id="IPR011050">
    <property type="entry name" value="Pectin_lyase_fold/virulence"/>
</dbReference>
<dbReference type="Gene3D" id="2.160.20.10">
    <property type="entry name" value="Single-stranded right-handed beta-helix, Pectin lyase-like"/>
    <property type="match status" value="2"/>
</dbReference>
<accession>A0A0S8GA95</accession>
<proteinExistence type="predicted"/>
<protein>
    <recommendedName>
        <fullName evidence="6">Right handed beta helix domain-containing protein</fullName>
    </recommendedName>
</protein>
<evidence type="ECO:0000313" key="4">
    <source>
        <dbReference type="EMBL" id="KPK69673.1"/>
    </source>
</evidence>
<evidence type="ECO:0008006" key="6">
    <source>
        <dbReference type="Google" id="ProtNLM"/>
    </source>
</evidence>
<dbReference type="InterPro" id="IPR039448">
    <property type="entry name" value="Beta_helix"/>
</dbReference>
<dbReference type="Pfam" id="PF13229">
    <property type="entry name" value="Beta_helix"/>
    <property type="match status" value="1"/>
</dbReference>
<gene>
    <name evidence="4" type="ORF">AMJ82_05175</name>
</gene>
<evidence type="ECO:0000313" key="5">
    <source>
        <dbReference type="Proteomes" id="UP000051717"/>
    </source>
</evidence>
<evidence type="ECO:0000259" key="2">
    <source>
        <dbReference type="Pfam" id="PF05048"/>
    </source>
</evidence>
<dbReference type="PANTHER" id="PTHR11319:SF35">
    <property type="entry name" value="OUTER MEMBRANE PROTEIN PMPC-RELATED"/>
    <property type="match status" value="1"/>
</dbReference>
<organism evidence="4 5">
    <name type="scientific">candidate division TA06 bacterium SM23_40</name>
    <dbReference type="NCBI Taxonomy" id="1703774"/>
    <lineage>
        <taxon>Bacteria</taxon>
        <taxon>Bacteria division TA06</taxon>
    </lineage>
</organism>
<feature type="signal peptide" evidence="1">
    <location>
        <begin position="1"/>
        <end position="23"/>
    </location>
</feature>
<feature type="chain" id="PRO_5006646807" description="Right handed beta helix domain-containing protein" evidence="1">
    <location>
        <begin position="24"/>
        <end position="643"/>
    </location>
</feature>